<dbReference type="Proteomes" id="UP000251135">
    <property type="component" value="Unassembled WGS sequence"/>
</dbReference>
<evidence type="ECO:0000313" key="2">
    <source>
        <dbReference type="Proteomes" id="UP000251135"/>
    </source>
</evidence>
<organism evidence="1 2">
    <name type="scientific">Arcobacter caeni</name>
    <dbReference type="NCBI Taxonomy" id="1912877"/>
    <lineage>
        <taxon>Bacteria</taxon>
        <taxon>Pseudomonadati</taxon>
        <taxon>Campylobacterota</taxon>
        <taxon>Epsilonproteobacteria</taxon>
        <taxon>Campylobacterales</taxon>
        <taxon>Arcobacteraceae</taxon>
        <taxon>Arcobacter</taxon>
    </lineage>
</organism>
<protein>
    <submittedName>
        <fullName evidence="1">Uncharacterized protein</fullName>
    </submittedName>
</protein>
<evidence type="ECO:0000313" key="1">
    <source>
        <dbReference type="EMBL" id="PUE65413.1"/>
    </source>
</evidence>
<dbReference type="EMBL" id="MUXE01000004">
    <property type="protein sequence ID" value="PUE65413.1"/>
    <property type="molecule type" value="Genomic_DNA"/>
</dbReference>
<accession>A0A363D2G5</accession>
<comment type="caution">
    <text evidence="1">The sequence shown here is derived from an EMBL/GenBank/DDBJ whole genome shotgun (WGS) entry which is preliminary data.</text>
</comment>
<gene>
    <name evidence="1" type="ORF">B0174_03565</name>
</gene>
<dbReference type="AlphaFoldDB" id="A0A363D2G5"/>
<dbReference type="OrthoDB" id="5339562at2"/>
<sequence>MLSNNFIGFDETKEYLPKDFDEFNSIIRLRQLFLSLSNNILKCTCNFTKYEQVKFAKHSLKGAFSNKILNLMPFSFIKTTKKQNINNFKLCVNSTKIINNYLNPNKKNLIFISNKNLLPVAKLISHCFVNNKMQLLIDKHLLFHEFVLKKIKKLHRDKTVIDLGDSICIKSEDFVGLKIYTSWKDIEVKKPNIKDELEDAIKSIKKGEYFQIYLAYPKNSEFTKQIPVFVDELKNKEYQIKAIPYSFRSIIKK</sequence>
<dbReference type="RefSeq" id="WP_108558283.1">
    <property type="nucleotide sequence ID" value="NZ_MUXE01000004.1"/>
</dbReference>
<name>A0A363D2G5_9BACT</name>
<proteinExistence type="predicted"/>
<keyword evidence="2" id="KW-1185">Reference proteome</keyword>
<reference evidence="1 2" key="1">
    <citation type="submission" date="2017-02" db="EMBL/GenBank/DDBJ databases">
        <title>Arcobacter caeni sp. nov, a new Arcobacter species isolated from reclaimed water.</title>
        <authorList>
            <person name="Figueras M.J."/>
            <person name="Perez-Cataluna A."/>
            <person name="Salas-Masso N."/>
        </authorList>
    </citation>
    <scope>NUCLEOTIDE SEQUENCE [LARGE SCALE GENOMIC DNA]</scope>
    <source>
        <strain evidence="1 2">RW17-10</strain>
    </source>
</reference>